<dbReference type="GO" id="GO:0009234">
    <property type="term" value="P:menaquinone biosynthetic process"/>
    <property type="evidence" value="ECO:0007669"/>
    <property type="project" value="UniProtKB-UniRule"/>
</dbReference>
<dbReference type="CDD" id="cd02440">
    <property type="entry name" value="AdoMet_MTases"/>
    <property type="match status" value="1"/>
</dbReference>
<dbReference type="GO" id="GO:0032259">
    <property type="term" value="P:methylation"/>
    <property type="evidence" value="ECO:0007669"/>
    <property type="project" value="UniProtKB-KW"/>
</dbReference>
<dbReference type="Proteomes" id="UP000249432">
    <property type="component" value="Unassembled WGS sequence"/>
</dbReference>
<evidence type="ECO:0000256" key="3">
    <source>
        <dbReference type="ARBA" id="ARBA00022691"/>
    </source>
</evidence>
<dbReference type="GO" id="GO:0043770">
    <property type="term" value="F:demethylmenaquinone methyltransferase activity"/>
    <property type="evidence" value="ECO:0007669"/>
    <property type="project" value="UniProtKB-UniRule"/>
</dbReference>
<dbReference type="InterPro" id="IPR004033">
    <property type="entry name" value="UbiE/COQ5_MeTrFase"/>
</dbReference>
<keyword evidence="4" id="KW-0474">Menaquinone biosynthesis</keyword>
<evidence type="ECO:0000256" key="2">
    <source>
        <dbReference type="ARBA" id="ARBA00022679"/>
    </source>
</evidence>
<dbReference type="InterPro" id="IPR029063">
    <property type="entry name" value="SAM-dependent_MTases_sf"/>
</dbReference>
<comment type="catalytic activity">
    <reaction evidence="4">
        <text>a 2-demethylmenaquinol + S-adenosyl-L-methionine = a menaquinol + S-adenosyl-L-homocysteine + H(+)</text>
        <dbReference type="Rhea" id="RHEA:42640"/>
        <dbReference type="Rhea" id="RHEA-COMP:9539"/>
        <dbReference type="Rhea" id="RHEA-COMP:9563"/>
        <dbReference type="ChEBI" id="CHEBI:15378"/>
        <dbReference type="ChEBI" id="CHEBI:18151"/>
        <dbReference type="ChEBI" id="CHEBI:55437"/>
        <dbReference type="ChEBI" id="CHEBI:57856"/>
        <dbReference type="ChEBI" id="CHEBI:59789"/>
        <dbReference type="EC" id="2.1.1.163"/>
    </reaction>
</comment>
<dbReference type="InterPro" id="IPR023576">
    <property type="entry name" value="UbiE/COQ5_MeTrFase_CS"/>
</dbReference>
<dbReference type="PANTHER" id="PTHR43591">
    <property type="entry name" value="METHYLTRANSFERASE"/>
    <property type="match status" value="1"/>
</dbReference>
<comment type="function">
    <text evidence="4">Methyltransferase required for the conversion of demethylmenaquinol (DMKH2) to menaquinol (MKH2).</text>
</comment>
<dbReference type="EC" id="2.1.1.163" evidence="4"/>
<dbReference type="EMBL" id="QFRA01000026">
    <property type="protein sequence ID" value="PZR03892.1"/>
    <property type="molecule type" value="Genomic_DNA"/>
</dbReference>
<dbReference type="NCBIfam" id="NF001241">
    <property type="entry name" value="PRK00216.1-2"/>
    <property type="match status" value="1"/>
</dbReference>
<feature type="binding site" evidence="4">
    <location>
        <begin position="100"/>
        <end position="101"/>
    </location>
    <ligand>
        <name>S-adenosyl-L-methionine</name>
        <dbReference type="ChEBI" id="CHEBI:59789"/>
    </ligand>
</feature>
<evidence type="ECO:0000256" key="4">
    <source>
        <dbReference type="HAMAP-Rule" id="MF_01813"/>
    </source>
</evidence>
<protein>
    <recommendedName>
        <fullName evidence="4">Demethylmenaquinone methyltransferase</fullName>
        <ecNumber evidence="4">2.1.1.163</ecNumber>
    </recommendedName>
</protein>
<dbReference type="PANTHER" id="PTHR43591:SF24">
    <property type="entry name" value="2-METHOXY-6-POLYPRENYL-1,4-BENZOQUINOL METHYLASE, MITOCHONDRIAL"/>
    <property type="match status" value="1"/>
</dbReference>
<keyword evidence="2 4" id="KW-0808">Transferase</keyword>
<gene>
    <name evidence="4" type="primary">menG</name>
    <name evidence="5" type="ORF">DI525_08715</name>
</gene>
<dbReference type="UniPathway" id="UPA00079">
    <property type="reaction ID" value="UER00169"/>
</dbReference>
<feature type="binding site" evidence="4">
    <location>
        <position position="80"/>
    </location>
    <ligand>
        <name>S-adenosyl-L-methionine</name>
        <dbReference type="ChEBI" id="CHEBI:59789"/>
    </ligand>
</feature>
<comment type="similarity">
    <text evidence="4">Belongs to the class I-like SAM-binding methyltransferase superfamily. MenG/UbiE family.</text>
</comment>
<feature type="binding site" evidence="4">
    <location>
        <position position="62"/>
    </location>
    <ligand>
        <name>S-adenosyl-L-methionine</name>
        <dbReference type="ChEBI" id="CHEBI:59789"/>
    </ligand>
</feature>
<organism evidence="5 6">
    <name type="scientific">Corynebacterium kroppenstedtii</name>
    <dbReference type="NCBI Taxonomy" id="161879"/>
    <lineage>
        <taxon>Bacteria</taxon>
        <taxon>Bacillati</taxon>
        <taxon>Actinomycetota</taxon>
        <taxon>Actinomycetes</taxon>
        <taxon>Mycobacteriales</taxon>
        <taxon>Corynebacteriaceae</taxon>
        <taxon>Corynebacterium</taxon>
    </lineage>
</organism>
<dbReference type="PROSITE" id="PS51608">
    <property type="entry name" value="SAM_MT_UBIE"/>
    <property type="match status" value="1"/>
</dbReference>
<dbReference type="AlphaFoldDB" id="A0A2W5SLV0"/>
<keyword evidence="1 4" id="KW-0489">Methyltransferase</keyword>
<dbReference type="PROSITE" id="PS01184">
    <property type="entry name" value="UBIE_2"/>
    <property type="match status" value="1"/>
</dbReference>
<reference evidence="5 6" key="1">
    <citation type="submission" date="2017-08" db="EMBL/GenBank/DDBJ databases">
        <title>Infants hospitalized years apart are colonized by the same room-sourced microbial strains.</title>
        <authorList>
            <person name="Brooks B."/>
            <person name="Olm M.R."/>
            <person name="Firek B.A."/>
            <person name="Baker R."/>
            <person name="Thomas B.C."/>
            <person name="Morowitz M.J."/>
            <person name="Banfield J.F."/>
        </authorList>
    </citation>
    <scope>NUCLEOTIDE SEQUENCE [LARGE SCALE GENOMIC DNA]</scope>
    <source>
        <strain evidence="5">S2_003_000_R1_3</strain>
    </source>
</reference>
<dbReference type="NCBIfam" id="TIGR01934">
    <property type="entry name" value="MenG_MenH_UbiE"/>
    <property type="match status" value="1"/>
</dbReference>
<dbReference type="Pfam" id="PF01209">
    <property type="entry name" value="Ubie_methyltran"/>
    <property type="match status" value="1"/>
</dbReference>
<evidence type="ECO:0000313" key="6">
    <source>
        <dbReference type="Proteomes" id="UP000249432"/>
    </source>
</evidence>
<dbReference type="RefSeq" id="WP_303735329.1">
    <property type="nucleotide sequence ID" value="NZ_CAKZHK010000013.1"/>
</dbReference>
<comment type="pathway">
    <text evidence="4">Quinol/quinone metabolism; menaquinone biosynthesis; menaquinol from 1,4-dihydroxy-2-naphthoate: step 2/2.</text>
</comment>
<dbReference type="SUPFAM" id="SSF53335">
    <property type="entry name" value="S-adenosyl-L-methionine-dependent methyltransferases"/>
    <property type="match status" value="1"/>
</dbReference>
<keyword evidence="3 4" id="KW-0949">S-adenosyl-L-methionine</keyword>
<feature type="binding site" evidence="4">
    <location>
        <position position="117"/>
    </location>
    <ligand>
        <name>S-adenosyl-L-methionine</name>
        <dbReference type="ChEBI" id="CHEBI:59789"/>
    </ligand>
</feature>
<dbReference type="Gene3D" id="3.40.50.150">
    <property type="entry name" value="Vaccinia Virus protein VP39"/>
    <property type="match status" value="1"/>
</dbReference>
<accession>A0A2W5SLV0</accession>
<sequence>MARATLEKKPREVARMFDAVGKKYDLTNTVLTGGIDTLWRKATRKRLDPKPGEKVVDLAAGTGVSTAELSKSGALVVGCDFSLGMLKAGRHRNVPLVAGDGLSLPFADNTFDAATISFGLRNFGDTAAGLREMARVVKPGGRLTVCEFSTPVIPVFSTIYTEYLMWALPAVAKIVSSDPESYVYLAESIRAWPDQETLARIIQSAGWKEVGWRNLTGGIVALHSATKPR</sequence>
<evidence type="ECO:0000313" key="5">
    <source>
        <dbReference type="EMBL" id="PZR03892.1"/>
    </source>
</evidence>
<proteinExistence type="inferred from homology"/>
<name>A0A2W5SLV0_9CORY</name>
<comment type="caution">
    <text evidence="5">The sequence shown here is derived from an EMBL/GenBank/DDBJ whole genome shotgun (WGS) entry which is preliminary data.</text>
</comment>
<dbReference type="HAMAP" id="MF_01813">
    <property type="entry name" value="MenG_UbiE_methyltr"/>
    <property type="match status" value="1"/>
</dbReference>
<evidence type="ECO:0000256" key="1">
    <source>
        <dbReference type="ARBA" id="ARBA00022603"/>
    </source>
</evidence>